<gene>
    <name evidence="2" type="ORF">COT91_02615</name>
</gene>
<keyword evidence="1" id="KW-1133">Transmembrane helix</keyword>
<keyword evidence="1" id="KW-0472">Membrane</keyword>
<dbReference type="Proteomes" id="UP000230557">
    <property type="component" value="Unassembled WGS sequence"/>
</dbReference>
<comment type="caution">
    <text evidence="2">The sequence shown here is derived from an EMBL/GenBank/DDBJ whole genome shotgun (WGS) entry which is preliminary data.</text>
</comment>
<proteinExistence type="predicted"/>
<organism evidence="2 3">
    <name type="scientific">Candidatus Doudnabacteria bacterium CG10_big_fil_rev_8_21_14_0_10_41_10</name>
    <dbReference type="NCBI Taxonomy" id="1974551"/>
    <lineage>
        <taxon>Bacteria</taxon>
        <taxon>Candidatus Doudnaibacteriota</taxon>
    </lineage>
</organism>
<dbReference type="Pfam" id="PF18895">
    <property type="entry name" value="T4SS_pilin"/>
    <property type="match status" value="1"/>
</dbReference>
<evidence type="ECO:0000256" key="1">
    <source>
        <dbReference type="SAM" id="Phobius"/>
    </source>
</evidence>
<dbReference type="AlphaFoldDB" id="A0A2H0VDK4"/>
<dbReference type="EMBL" id="PFAJ01000036">
    <property type="protein sequence ID" value="PIR97204.1"/>
    <property type="molecule type" value="Genomic_DNA"/>
</dbReference>
<feature type="transmembrane region" description="Helical" evidence="1">
    <location>
        <begin position="220"/>
        <end position="243"/>
    </location>
</feature>
<feature type="transmembrane region" description="Helical" evidence="1">
    <location>
        <begin position="263"/>
        <end position="280"/>
    </location>
</feature>
<evidence type="ECO:0000313" key="2">
    <source>
        <dbReference type="EMBL" id="PIR97204.1"/>
    </source>
</evidence>
<name>A0A2H0VDK4_9BACT</name>
<reference evidence="3" key="1">
    <citation type="submission" date="2017-09" db="EMBL/GenBank/DDBJ databases">
        <title>Depth-based differentiation of microbial function through sediment-hosted aquifers and enrichment of novel symbionts in the deep terrestrial subsurface.</title>
        <authorList>
            <person name="Probst A.J."/>
            <person name="Ladd B."/>
            <person name="Jarett J.K."/>
            <person name="Geller-Mcgrath D.E."/>
            <person name="Sieber C.M.K."/>
            <person name="Emerson J.B."/>
            <person name="Anantharaman K."/>
            <person name="Thomas B.C."/>
            <person name="Malmstrom R."/>
            <person name="Stieglmeier M."/>
            <person name="Klingl A."/>
            <person name="Woyke T."/>
            <person name="Ryan C.M."/>
            <person name="Banfield J.F."/>
        </authorList>
    </citation>
    <scope>NUCLEOTIDE SEQUENCE [LARGE SCALE GENOMIC DNA]</scope>
</reference>
<accession>A0A2H0VDK4</accession>
<sequence length="312" mass="32804">MEGFIDWINNRTAGIRASGATNVKSAVEFNIVNDLLLRDMPSVLFDVIPNVDADVFSYSSYESINPILLGDDGSILSADIETIRSVLEMSGHDPNSLILGEFGLPVGGRSSNLCGELKTIMNTACEAGIDKMFAWILIDSGSYGLYNNSAGATDAGSCLEDYIAGLAVVADPENEGPEPATPFLPREGLAAGVPGSNGAVLSGQGPCSGLENLASCIVNIYRWALGVAVLLALVMIIFAGYLYMTAGGDAQRVASAKEKFTNAFIGIIILFAAVLILRTINPDLVLLPEDPLPNSSGCVVPCQNELINRPVA</sequence>
<evidence type="ECO:0000313" key="3">
    <source>
        <dbReference type="Proteomes" id="UP000230557"/>
    </source>
</evidence>
<protein>
    <submittedName>
        <fullName evidence="2">Uncharacterized protein</fullName>
    </submittedName>
</protein>
<dbReference type="InterPro" id="IPR043993">
    <property type="entry name" value="T4SS_pilin"/>
</dbReference>
<keyword evidence="1" id="KW-0812">Transmembrane</keyword>